<keyword evidence="4" id="KW-1185">Reference proteome</keyword>
<reference evidence="3 4" key="1">
    <citation type="submission" date="2019-06" db="EMBL/GenBank/DDBJ databases">
        <title>Desulfobotulus mexicanus sp. nov., a novel sulfate-reducing bacterium isolated from the sediment of an alkaline crater lake in Mexico.</title>
        <authorList>
            <person name="Hirschler-Rea A."/>
        </authorList>
    </citation>
    <scope>NUCLEOTIDE SEQUENCE [LARGE SCALE GENOMIC DNA]</scope>
    <source>
        <strain evidence="3 4">PAR22N</strain>
    </source>
</reference>
<dbReference type="Gene3D" id="3.40.50.1820">
    <property type="entry name" value="alpha/beta hydrolase"/>
    <property type="match status" value="1"/>
</dbReference>
<dbReference type="PANTHER" id="PTHR48081:SF8">
    <property type="entry name" value="ALPHA_BETA HYDROLASE FOLD-3 DOMAIN-CONTAINING PROTEIN-RELATED"/>
    <property type="match status" value="1"/>
</dbReference>
<dbReference type="PANTHER" id="PTHR48081">
    <property type="entry name" value="AB HYDROLASE SUPERFAMILY PROTEIN C4A8.06C"/>
    <property type="match status" value="1"/>
</dbReference>
<gene>
    <name evidence="3" type="ORF">FIM25_08700</name>
</gene>
<dbReference type="RefSeq" id="WP_139448324.1">
    <property type="nucleotide sequence ID" value="NZ_VDMB01000009.1"/>
</dbReference>
<dbReference type="InterPro" id="IPR050300">
    <property type="entry name" value="GDXG_lipolytic_enzyme"/>
</dbReference>
<protein>
    <submittedName>
        <fullName evidence="3">Alpha/beta hydrolase</fullName>
    </submittedName>
</protein>
<organism evidence="3 4">
    <name type="scientific">Desulfobotulus mexicanus</name>
    <dbReference type="NCBI Taxonomy" id="2586642"/>
    <lineage>
        <taxon>Bacteria</taxon>
        <taxon>Pseudomonadati</taxon>
        <taxon>Thermodesulfobacteriota</taxon>
        <taxon>Desulfobacteria</taxon>
        <taxon>Desulfobacterales</taxon>
        <taxon>Desulfobacteraceae</taxon>
        <taxon>Desulfobotulus</taxon>
    </lineage>
</organism>
<evidence type="ECO:0000313" key="4">
    <source>
        <dbReference type="Proteomes" id="UP000321899"/>
    </source>
</evidence>
<evidence type="ECO:0000259" key="2">
    <source>
        <dbReference type="Pfam" id="PF07859"/>
    </source>
</evidence>
<name>A0A5Q4VAU7_9BACT</name>
<dbReference type="GO" id="GO:0016787">
    <property type="term" value="F:hydrolase activity"/>
    <property type="evidence" value="ECO:0007669"/>
    <property type="project" value="UniProtKB-KW"/>
</dbReference>
<dbReference type="InterPro" id="IPR029058">
    <property type="entry name" value="AB_hydrolase_fold"/>
</dbReference>
<accession>A0A5Q4VAU7</accession>
<dbReference type="EMBL" id="VDMB01000009">
    <property type="protein sequence ID" value="TYT74665.1"/>
    <property type="molecule type" value="Genomic_DNA"/>
</dbReference>
<dbReference type="AlphaFoldDB" id="A0A5Q4VAU7"/>
<dbReference type="Pfam" id="PF07859">
    <property type="entry name" value="Abhydrolase_3"/>
    <property type="match status" value="1"/>
</dbReference>
<evidence type="ECO:0000256" key="1">
    <source>
        <dbReference type="ARBA" id="ARBA00022801"/>
    </source>
</evidence>
<dbReference type="OrthoDB" id="24847at2"/>
<evidence type="ECO:0000313" key="3">
    <source>
        <dbReference type="EMBL" id="TYT74665.1"/>
    </source>
</evidence>
<keyword evidence="1 3" id="KW-0378">Hydrolase</keyword>
<comment type="caution">
    <text evidence="3">The sequence shown here is derived from an EMBL/GenBank/DDBJ whole genome shotgun (WGS) entry which is preliminary data.</text>
</comment>
<feature type="domain" description="Alpha/beta hydrolase fold-3" evidence="2">
    <location>
        <begin position="83"/>
        <end position="288"/>
    </location>
</feature>
<dbReference type="Proteomes" id="UP000321899">
    <property type="component" value="Unassembled WGS sequence"/>
</dbReference>
<sequence length="318" mass="34915">MKNPSPALMPFLEQVSKAAEAFLQSGSQPTFANAREGLAILTRTFVTKACPVAKIIDASIPGPKWDVPVRIYHPNPEQSLPLLLFIHGGGHMAGSIAVYDGIARRLAKASSRITLSVEYRRTPECPYPSGLEDVTQAAKGAFSLLENLGIGHEKKLAIAGDSGGGALAASLSHRASHEPELSIEKQVLIYPSLDYTLSMPSVEELAKGYLLEKEKILWYFDQYFQSSENRKAASPLFMEIPQAFPQTLLVTAGYCPLKDEGKAYTERLKQAGIFTMHEEFGDMIHAFLNLEDLVPEACDRFYHLAGAFLKDKASQMIP</sequence>
<proteinExistence type="predicted"/>
<dbReference type="SUPFAM" id="SSF53474">
    <property type="entry name" value="alpha/beta-Hydrolases"/>
    <property type="match status" value="1"/>
</dbReference>
<dbReference type="InterPro" id="IPR013094">
    <property type="entry name" value="AB_hydrolase_3"/>
</dbReference>